<dbReference type="InterPro" id="IPR010623">
    <property type="entry name" value="IcmF_C"/>
</dbReference>
<dbReference type="Proteomes" id="UP000571084">
    <property type="component" value="Unassembled WGS sequence"/>
</dbReference>
<keyword evidence="6" id="KW-1185">Reference proteome</keyword>
<evidence type="ECO:0000313" key="6">
    <source>
        <dbReference type="Proteomes" id="UP000571084"/>
    </source>
</evidence>
<dbReference type="InterPro" id="IPR025743">
    <property type="entry name" value="TssM1_N"/>
</dbReference>
<reference evidence="5 6" key="1">
    <citation type="submission" date="2020-08" db="EMBL/GenBank/DDBJ databases">
        <title>Genomic Encyclopedia of Type Strains, Phase IV (KMG-IV): sequencing the most valuable type-strain genomes for metagenomic binning, comparative biology and taxonomic classification.</title>
        <authorList>
            <person name="Goeker M."/>
        </authorList>
    </citation>
    <scope>NUCLEOTIDE SEQUENCE [LARGE SCALE GENOMIC DNA]</scope>
    <source>
        <strain evidence="5 6">DSM 23240</strain>
    </source>
</reference>
<dbReference type="InterPro" id="IPR017731">
    <property type="entry name" value="TssM1-like"/>
</dbReference>
<accession>A0A840RQG3</accession>
<protein>
    <submittedName>
        <fullName evidence="5">Type VI secretion system protein ImpL</fullName>
    </submittedName>
</protein>
<dbReference type="Pfam" id="PF14331">
    <property type="entry name" value="IcmF-related_N"/>
    <property type="match status" value="1"/>
</dbReference>
<dbReference type="InterPro" id="IPR009612">
    <property type="entry name" value="IcmF-rel"/>
</dbReference>
<dbReference type="InterPro" id="IPR053156">
    <property type="entry name" value="T6SS_TssM-like"/>
</dbReference>
<dbReference type="Pfam" id="PF06744">
    <property type="entry name" value="IcmF_C"/>
    <property type="match status" value="1"/>
</dbReference>
<name>A0A840RQG3_9BURK</name>
<dbReference type="NCBIfam" id="TIGR03348">
    <property type="entry name" value="VI_IcmF"/>
    <property type="match status" value="1"/>
</dbReference>
<feature type="transmembrane region" description="Helical" evidence="1">
    <location>
        <begin position="537"/>
        <end position="555"/>
    </location>
</feature>
<organism evidence="5 6">
    <name type="scientific">Glaciimonas immobilis</name>
    <dbReference type="NCBI Taxonomy" id="728004"/>
    <lineage>
        <taxon>Bacteria</taxon>
        <taxon>Pseudomonadati</taxon>
        <taxon>Pseudomonadota</taxon>
        <taxon>Betaproteobacteria</taxon>
        <taxon>Burkholderiales</taxon>
        <taxon>Oxalobacteraceae</taxon>
        <taxon>Glaciimonas</taxon>
    </lineage>
</organism>
<comment type="caution">
    <text evidence="5">The sequence shown here is derived from an EMBL/GenBank/DDBJ whole genome shotgun (WGS) entry which is preliminary data.</text>
</comment>
<dbReference type="Gene3D" id="3.40.50.300">
    <property type="entry name" value="P-loop containing nucleotide triphosphate hydrolases"/>
    <property type="match status" value="1"/>
</dbReference>
<evidence type="ECO:0000259" key="2">
    <source>
        <dbReference type="Pfam" id="PF06744"/>
    </source>
</evidence>
<gene>
    <name evidence="5" type="ORF">HNR39_001055</name>
</gene>
<feature type="transmembrane region" description="Helical" evidence="1">
    <location>
        <begin position="7"/>
        <end position="32"/>
    </location>
</feature>
<feature type="transmembrane region" description="Helical" evidence="1">
    <location>
        <begin position="44"/>
        <end position="64"/>
    </location>
</feature>
<dbReference type="PANTHER" id="PTHR36153:SF1">
    <property type="entry name" value="TYPE VI SECRETION SYSTEM COMPONENT TSSM1"/>
    <property type="match status" value="1"/>
</dbReference>
<sequence>MSYLKRIFGFIFSSHTLALIALGLMAMVVWFLGPLLGFDGLYPMAGVASRVGLIVVLLSALLCWSLKLSASIVGVVALCLLIWHAGPLLSIGLVKPLATVWLRIIVIGSIAICYGAYWLYRLVQAMRLDENLLRKVFHPVQSKPATIARDEIRAVGSVVTKATQQLRKMRGIGGLSRLFEGKRYLYELPWYMVIGAPGTGKTTAIHNSGLEFPVAEQAVAQGWDGRSQTLNCDWWFTNDAVLIDTAGRYVEQSGPKDKGASDVNGAEWMGFLGQLLKYRPRAPINGALLVISAKDLISKRPDQRLALALAMRSRLTELRSQLGIRFPVYVMVTKMDILPGFSEYFHSMTAEWRAQIWGFTLPYRKDSEAAKSKDLHARCELELQLLEQRLNAGIDTRLQEEYDLGQRKKLYCLPEEFRSLSVLLKPMLEQIFMDSRYDNTQLGSTLRGVYFTSAAQLEQKIAADKDTLFQRFQRGLKGTAMPDEDSPVGSPNLSSTPDSINRRSFFLENLFRHVVIPEAHLVRPNLRWEARFRLMRVVGHLLAITLFVWLGSALVKSFGNNHHYLQAIKSKADNLESLVETYRKAPTNSAISTVLGAARDVANYKNLDLDNPGGAYRYGLFAAPVIVSGGNETYAQLRQQLLLPQIVKRIEVALNANIKAKKPEAIYDTLMVYLMLFDKEKFNEESIRRWVLHDWERYDSADALGGSNVMVPHLEAFLAERQQVPSSLKNESLIDAARAFLDGNPVISRLYKRATTAMEKDAPDNFTLLQAIGPQPTVILTLKSNSSLERGIPGLYTYQGYHDVFNERLPDLVGQALIEDNWVMGRRNIAKQAFRISSAGGPGRNDRIINDIRRQYLTDYGDYWHTFLDDIRTLSSSLEIDEGALALDVQALRILAAPDSPLVRLARVAVRETSLSEIALSDHDSITSRAMSALGKASGSARAVGSAANGHIASADVKLEKILVDNRFSALREVVTGQADTGSGPLLGATAGTNKALQLDAVMGLLNDQYTLLVIADNALTKNVVPQVSDIGTKLEAESERLPAPFRAVLSGIAGHATEKVGRGIKRLQIEELKAAVALLSTQIETSVSQACRVAIEGKYPFSASSLEVDIDDFSRIFANGGLIDEFFQKNLAPLVDTSIKPWRYKVINAAMPTVPGPDLIPFQRAAAIREVFFREPGGKRLSWKMDVKVASLDPQITQLLMDFDGQASVYSHGPIVPFRITWPGPRGGATAEITANPRVSPETSSVVTNGPWALFRLLGRGHIIDTASSNRLSVEFKFDGRRTVLDLQSGSLPNPLTGGLLKNFYCPKGVV</sequence>
<keyword evidence="1" id="KW-0472">Membrane</keyword>
<feature type="transmembrane region" description="Helical" evidence="1">
    <location>
        <begin position="71"/>
        <end position="94"/>
    </location>
</feature>
<keyword evidence="1" id="KW-1133">Transmembrane helix</keyword>
<evidence type="ECO:0000313" key="5">
    <source>
        <dbReference type="EMBL" id="MBB5199228.1"/>
    </source>
</evidence>
<evidence type="ECO:0000259" key="3">
    <source>
        <dbReference type="Pfam" id="PF06761"/>
    </source>
</evidence>
<dbReference type="Pfam" id="PF06761">
    <property type="entry name" value="IcmF-related"/>
    <property type="match status" value="1"/>
</dbReference>
<evidence type="ECO:0000259" key="4">
    <source>
        <dbReference type="Pfam" id="PF14331"/>
    </source>
</evidence>
<feature type="domain" description="Type VI secretion system IcmF C-terminal" evidence="2">
    <location>
        <begin position="1186"/>
        <end position="1292"/>
    </location>
</feature>
<evidence type="ECO:0000256" key="1">
    <source>
        <dbReference type="SAM" id="Phobius"/>
    </source>
</evidence>
<proteinExistence type="predicted"/>
<dbReference type="InterPro" id="IPR027417">
    <property type="entry name" value="P-loop_NTPase"/>
</dbReference>
<feature type="domain" description="IcmF-related" evidence="3">
    <location>
        <begin position="594"/>
        <end position="914"/>
    </location>
</feature>
<keyword evidence="1" id="KW-0812">Transmembrane</keyword>
<dbReference type="RefSeq" id="WP_168055303.1">
    <property type="nucleotide sequence ID" value="NZ_JAAOZT010000006.1"/>
</dbReference>
<feature type="transmembrane region" description="Helical" evidence="1">
    <location>
        <begin position="100"/>
        <end position="120"/>
    </location>
</feature>
<dbReference type="SUPFAM" id="SSF52540">
    <property type="entry name" value="P-loop containing nucleoside triphosphate hydrolases"/>
    <property type="match status" value="1"/>
</dbReference>
<dbReference type="PANTHER" id="PTHR36153">
    <property type="entry name" value="INNER MEMBRANE PROTEIN-RELATED"/>
    <property type="match status" value="1"/>
</dbReference>
<feature type="domain" description="Type VI secretion system component TssM1 N-terminal" evidence="4">
    <location>
        <begin position="263"/>
        <end position="542"/>
    </location>
</feature>
<dbReference type="EMBL" id="JACHHQ010000002">
    <property type="protein sequence ID" value="MBB5199228.1"/>
    <property type="molecule type" value="Genomic_DNA"/>
</dbReference>